<keyword evidence="1" id="KW-0418">Kinase</keyword>
<dbReference type="PIRSF" id="PIRSF016907">
    <property type="entry name" value="Kin_ATP-NAD"/>
    <property type="match status" value="1"/>
</dbReference>
<comment type="caution">
    <text evidence="1">The sequence shown here is derived from an EMBL/GenBank/DDBJ whole genome shotgun (WGS) entry which is preliminary data.</text>
</comment>
<dbReference type="Pfam" id="PF01513">
    <property type="entry name" value="NAD_kinase"/>
    <property type="match status" value="1"/>
</dbReference>
<evidence type="ECO:0000313" key="2">
    <source>
        <dbReference type="Proteomes" id="UP000619761"/>
    </source>
</evidence>
<dbReference type="InterPro" id="IPR016064">
    <property type="entry name" value="NAD/diacylglycerol_kinase_sf"/>
</dbReference>
<organism evidence="1 2">
    <name type="scientific">Cellvibrio zantedeschiae</name>
    <dbReference type="NCBI Taxonomy" id="1237077"/>
    <lineage>
        <taxon>Bacteria</taxon>
        <taxon>Pseudomonadati</taxon>
        <taxon>Pseudomonadota</taxon>
        <taxon>Gammaproteobacteria</taxon>
        <taxon>Cellvibrionales</taxon>
        <taxon>Cellvibrionaceae</taxon>
        <taxon>Cellvibrio</taxon>
    </lineage>
</organism>
<proteinExistence type="predicted"/>
<evidence type="ECO:0000313" key="1">
    <source>
        <dbReference type="EMBL" id="GGY68024.1"/>
    </source>
</evidence>
<dbReference type="PANTHER" id="PTHR40697">
    <property type="entry name" value="ACETOIN CATABOLISM PROTEIN X"/>
    <property type="match status" value="1"/>
</dbReference>
<dbReference type="PANTHER" id="PTHR40697:SF2">
    <property type="entry name" value="ATP-NAD KINASE-RELATED"/>
    <property type="match status" value="1"/>
</dbReference>
<dbReference type="EMBL" id="BMYZ01000001">
    <property type="protein sequence ID" value="GGY68024.1"/>
    <property type="molecule type" value="Genomic_DNA"/>
</dbReference>
<name>A0ABQ3AX41_9GAMM</name>
<gene>
    <name evidence="1" type="ORF">GCM10011613_10300</name>
</gene>
<protein>
    <submittedName>
        <fullName evidence="1">ATP-NAD kinase</fullName>
    </submittedName>
</protein>
<dbReference type="SUPFAM" id="SSF111331">
    <property type="entry name" value="NAD kinase/diacylglycerol kinase-like"/>
    <property type="match status" value="1"/>
</dbReference>
<accession>A0ABQ3AX41</accession>
<dbReference type="RefSeq" id="WP_189416474.1">
    <property type="nucleotide sequence ID" value="NZ_BMYZ01000001.1"/>
</dbReference>
<reference evidence="2" key="1">
    <citation type="journal article" date="2019" name="Int. J. Syst. Evol. Microbiol.">
        <title>The Global Catalogue of Microorganisms (GCM) 10K type strain sequencing project: providing services to taxonomists for standard genome sequencing and annotation.</title>
        <authorList>
            <consortium name="The Broad Institute Genomics Platform"/>
            <consortium name="The Broad Institute Genome Sequencing Center for Infectious Disease"/>
            <person name="Wu L."/>
            <person name="Ma J."/>
        </authorList>
    </citation>
    <scope>NUCLEOTIDE SEQUENCE [LARGE SCALE GENOMIC DNA]</scope>
    <source>
        <strain evidence="2">KCTC 32239</strain>
    </source>
</reference>
<dbReference type="Proteomes" id="UP000619761">
    <property type="component" value="Unassembled WGS sequence"/>
</dbReference>
<keyword evidence="1" id="KW-0808">Transferase</keyword>
<dbReference type="InterPro" id="IPR011386">
    <property type="entry name" value="Put_ATP-NAD_kin"/>
</dbReference>
<dbReference type="GO" id="GO:0016301">
    <property type="term" value="F:kinase activity"/>
    <property type="evidence" value="ECO:0007669"/>
    <property type="project" value="UniProtKB-KW"/>
</dbReference>
<dbReference type="InterPro" id="IPR039065">
    <property type="entry name" value="AcoX-like"/>
</dbReference>
<sequence>MNKFKLGVIINPYAGIGGSVGLKGSDGDEIRAEAFARGAETRAQVRMQRCLAMLKDFSTEIDVFCFAGDMGEAVASAAGLHVRVVGQAQSSPSSAQDTIAAAEALVKESVDIILFAGGDGTARNIADAFQHLNITDQVVLGVPSGVKMHSGVYAITPEAAGEILLCLLKKQLVNVQACDVRDIDEDAFRQGKVKTRFYASMFAPVLPQFLQQVKNSGAAQDELVKLDIANFLIDNLVDDVLYIVGPGSTTKVFLEQLGVQGSLLGVDVVLNRELVATDVTAPQLQSLVENHSGDVKLIITAIGGQGHIIGRGNQQLTPNVLRIIGRHNIQVVATKEKILSLAGRSLLVDSNDPDLDKSFSGYQSVLVGYDEFVLYPIGMPEESPENP</sequence>
<keyword evidence="2" id="KW-1185">Reference proteome</keyword>
<dbReference type="Pfam" id="PF20143">
    <property type="entry name" value="NAD_kinase_C"/>
    <property type="match status" value="1"/>
</dbReference>
<dbReference type="InterPro" id="IPR002504">
    <property type="entry name" value="NADK"/>
</dbReference>